<comment type="caution">
    <text evidence="2">The sequence shown here is derived from an EMBL/GenBank/DDBJ whole genome shotgun (WGS) entry which is preliminary data.</text>
</comment>
<proteinExistence type="predicted"/>
<gene>
    <name evidence="2" type="ORF">ACFQ1C_13520</name>
</gene>
<reference evidence="3" key="1">
    <citation type="journal article" date="2019" name="Int. J. Syst. Evol. Microbiol.">
        <title>The Global Catalogue of Microorganisms (GCM) 10K type strain sequencing project: providing services to taxonomists for standard genome sequencing and annotation.</title>
        <authorList>
            <consortium name="The Broad Institute Genomics Platform"/>
            <consortium name="The Broad Institute Genome Sequencing Center for Infectious Disease"/>
            <person name="Wu L."/>
            <person name="Ma J."/>
        </authorList>
    </citation>
    <scope>NUCLEOTIDE SEQUENCE [LARGE SCALE GENOMIC DNA]</scope>
    <source>
        <strain evidence="3">CCUG 60525</strain>
    </source>
</reference>
<protein>
    <recommendedName>
        <fullName evidence="1">Cobalamin-independent methionine synthase MetE C-terminal/archaeal domain-containing protein</fullName>
    </recommendedName>
</protein>
<evidence type="ECO:0000259" key="1">
    <source>
        <dbReference type="Pfam" id="PF01717"/>
    </source>
</evidence>
<dbReference type="Proteomes" id="UP001597048">
    <property type="component" value="Unassembled WGS sequence"/>
</dbReference>
<sequence length="61" mass="6816">MPRQCLGRPLGLPFFMTAFRELMPLGKAPQAAYLNWAEKAFRLSASVVADSTQSPHSYVLF</sequence>
<dbReference type="Pfam" id="PF01717">
    <property type="entry name" value="Meth_synt_2"/>
    <property type="match status" value="1"/>
</dbReference>
<name>A0ABW3KIW4_9GAMM</name>
<evidence type="ECO:0000313" key="3">
    <source>
        <dbReference type="Proteomes" id="UP001597048"/>
    </source>
</evidence>
<dbReference type="RefSeq" id="WP_379559192.1">
    <property type="nucleotide sequence ID" value="NZ_JBHTJS010000055.1"/>
</dbReference>
<organism evidence="2 3">
    <name type="scientific">Oceanisphaera ostreae</name>
    <dbReference type="NCBI Taxonomy" id="914151"/>
    <lineage>
        <taxon>Bacteria</taxon>
        <taxon>Pseudomonadati</taxon>
        <taxon>Pseudomonadota</taxon>
        <taxon>Gammaproteobacteria</taxon>
        <taxon>Aeromonadales</taxon>
        <taxon>Aeromonadaceae</taxon>
        <taxon>Oceanisphaera</taxon>
    </lineage>
</organism>
<accession>A0ABW3KIW4</accession>
<dbReference type="EMBL" id="JBHTJS010000055">
    <property type="protein sequence ID" value="MFD1009164.1"/>
    <property type="molecule type" value="Genomic_DNA"/>
</dbReference>
<keyword evidence="3" id="KW-1185">Reference proteome</keyword>
<dbReference type="InterPro" id="IPR002629">
    <property type="entry name" value="Met_Synth_C/arc"/>
</dbReference>
<feature type="domain" description="Cobalamin-independent methionine synthase MetE C-terminal/archaeal" evidence="1">
    <location>
        <begin position="18"/>
        <end position="53"/>
    </location>
</feature>
<evidence type="ECO:0000313" key="2">
    <source>
        <dbReference type="EMBL" id="MFD1009164.1"/>
    </source>
</evidence>